<evidence type="ECO:0000256" key="6">
    <source>
        <dbReference type="ARBA" id="ARBA00023125"/>
    </source>
</evidence>
<dbReference type="GO" id="GO:0006310">
    <property type="term" value="P:DNA recombination"/>
    <property type="evidence" value="ECO:0007669"/>
    <property type="project" value="UniProtKB-KW"/>
</dbReference>
<evidence type="ECO:0000256" key="1">
    <source>
        <dbReference type="ARBA" id="ARBA00022741"/>
    </source>
</evidence>
<dbReference type="PANTHER" id="PTHR47642:SF5">
    <property type="entry name" value="ATP-DEPENDENT DNA HELICASE"/>
    <property type="match status" value="1"/>
</dbReference>
<evidence type="ECO:0000256" key="4">
    <source>
        <dbReference type="ARBA" id="ARBA00022806"/>
    </source>
</evidence>
<proteinExistence type="inferred from homology"/>
<dbReference type="GO" id="GO:0006281">
    <property type="term" value="P:DNA repair"/>
    <property type="evidence" value="ECO:0007669"/>
    <property type="project" value="UniProtKB-KW"/>
</dbReference>
<keyword evidence="6" id="KW-0238">DNA-binding</keyword>
<evidence type="ECO:0000256" key="8">
    <source>
        <dbReference type="ARBA" id="ARBA00023235"/>
    </source>
</evidence>
<dbReference type="AlphaFoldDB" id="M3JAN5"/>
<comment type="caution">
    <text evidence="11">The sequence shown here is derived from an EMBL/GenBank/DDBJ whole genome shotgun (WGS) entry which is preliminary data.</text>
</comment>
<keyword evidence="12" id="KW-1185">Reference proteome</keyword>
<evidence type="ECO:0000313" key="11">
    <source>
        <dbReference type="EMBL" id="EMG49178.1"/>
    </source>
</evidence>
<evidence type="ECO:0000256" key="7">
    <source>
        <dbReference type="ARBA" id="ARBA00023204"/>
    </source>
</evidence>
<protein>
    <recommendedName>
        <fullName evidence="9">ATP-dependent DNA helicase</fullName>
        <ecNumber evidence="9">5.6.2.3</ecNumber>
    </recommendedName>
</protein>
<dbReference type="OMA" id="RECKRIY"/>
<dbReference type="Proteomes" id="UP000011777">
    <property type="component" value="Unassembled WGS sequence"/>
</dbReference>
<dbReference type="InterPro" id="IPR051055">
    <property type="entry name" value="PIF1_helicase"/>
</dbReference>
<dbReference type="GO" id="GO:0000723">
    <property type="term" value="P:telomere maintenance"/>
    <property type="evidence" value="ECO:0007669"/>
    <property type="project" value="InterPro"/>
</dbReference>
<comment type="similarity">
    <text evidence="9">Belongs to the helicase family.</text>
</comment>
<name>M3JAN5_CANMX</name>
<reference evidence="11 12" key="1">
    <citation type="submission" date="2013-02" db="EMBL/GenBank/DDBJ databases">
        <title>Genome sequence of Candida maltosa Xu316, a potential industrial strain for xylitol and ethanol production.</title>
        <authorList>
            <person name="Yu J."/>
            <person name="Wang Q."/>
            <person name="Geng X."/>
            <person name="Bao W."/>
            <person name="He P."/>
            <person name="Cai J."/>
        </authorList>
    </citation>
    <scope>NUCLEOTIDE SEQUENCE [LARGE SCALE GENOMIC DNA]</scope>
    <source>
        <strain evidence="12">Xu316</strain>
    </source>
</reference>
<evidence type="ECO:0000256" key="2">
    <source>
        <dbReference type="ARBA" id="ARBA00022763"/>
    </source>
</evidence>
<dbReference type="OrthoDB" id="432234at2759"/>
<sequence>MSVSRQKKPNSEKYQRTLDSLFNTKRNVNLKSNSQSSINTISRQSSFLQSISSNDKAFEDSADNSFDSSLEIINLGNTTFKTTASKKDDDNNDIEVIGEKKVVRQSLKRQNTTSSFFDNYQPKKLTKIRPVVEINTNSTDHPSQTLSPEQAKVVELVVKKKQNLFFTGSAGTGKSVVLREIVRECKRIYRDKFGVTASTGMAACNIGGQTLHRFLSIGLGREPATVLAKKINKNVISQRKWQSLKLLIIDEISMIDCELFDKLEEVARLVRGSTKPFGGIQIAVCGDFYQLPPVDNSGQPKFCFLAKSWNKVIENTVVLKQVFRQKGDNEFIDMLNNVRVGNLNYETIEAFQKLDRQINYTDGIEPTQLYPTLKEVSMANQAKLNSLPGKVYTFQAKDPENPFLVSMLDNNLMVEKVLLLKTGAQVMCVKNFTDELVNGTLGTVLFMATRKLYMKFLEQYVYIDAEDQAALAEMRFVCNRIGESGGFTDQEKAFFDNIPLQRQSFIQSCCHLASQEFESTVLPVVNFSITGRGKQVVMVEKEEFKIEKAGQKSTTSSFENTGNICCIIKSYMQKSVRNQKFQER</sequence>
<comment type="catalytic activity">
    <reaction evidence="9">
        <text>ATP + H2O = ADP + phosphate + H(+)</text>
        <dbReference type="Rhea" id="RHEA:13065"/>
        <dbReference type="ChEBI" id="CHEBI:15377"/>
        <dbReference type="ChEBI" id="CHEBI:15378"/>
        <dbReference type="ChEBI" id="CHEBI:30616"/>
        <dbReference type="ChEBI" id="CHEBI:43474"/>
        <dbReference type="ChEBI" id="CHEBI:456216"/>
        <dbReference type="EC" id="5.6.2.3"/>
    </reaction>
</comment>
<dbReference type="PANTHER" id="PTHR47642">
    <property type="entry name" value="ATP-DEPENDENT DNA HELICASE"/>
    <property type="match status" value="1"/>
</dbReference>
<evidence type="ECO:0000256" key="9">
    <source>
        <dbReference type="RuleBase" id="RU363044"/>
    </source>
</evidence>
<keyword evidence="1 9" id="KW-0547">Nucleotide-binding</keyword>
<keyword evidence="2 9" id="KW-0227">DNA damage</keyword>
<dbReference type="EC" id="5.6.2.3" evidence="9"/>
<dbReference type="HOGENOM" id="CLU_001613_0_2_1"/>
<dbReference type="GO" id="GO:0016887">
    <property type="term" value="F:ATP hydrolysis activity"/>
    <property type="evidence" value="ECO:0007669"/>
    <property type="project" value="RHEA"/>
</dbReference>
<evidence type="ECO:0000259" key="10">
    <source>
        <dbReference type="SMART" id="SM00382"/>
    </source>
</evidence>
<dbReference type="Gene3D" id="3.40.50.300">
    <property type="entry name" value="P-loop containing nucleotide triphosphate hydrolases"/>
    <property type="match status" value="1"/>
</dbReference>
<organism evidence="11 12">
    <name type="scientific">Candida maltosa (strain Xu316)</name>
    <name type="common">Yeast</name>
    <dbReference type="NCBI Taxonomy" id="1245528"/>
    <lineage>
        <taxon>Eukaryota</taxon>
        <taxon>Fungi</taxon>
        <taxon>Dikarya</taxon>
        <taxon>Ascomycota</taxon>
        <taxon>Saccharomycotina</taxon>
        <taxon>Pichiomycetes</taxon>
        <taxon>Debaryomycetaceae</taxon>
        <taxon>Candida/Lodderomyces clade</taxon>
        <taxon>Candida</taxon>
    </lineage>
</organism>
<dbReference type="SMART" id="SM00382">
    <property type="entry name" value="AAA"/>
    <property type="match status" value="1"/>
</dbReference>
<dbReference type="Pfam" id="PF05970">
    <property type="entry name" value="PIF1"/>
    <property type="match status" value="1"/>
</dbReference>
<keyword evidence="7 9" id="KW-0234">DNA repair</keyword>
<dbReference type="GO" id="GO:0043139">
    <property type="term" value="F:5'-3' DNA helicase activity"/>
    <property type="evidence" value="ECO:0007669"/>
    <property type="project" value="UniProtKB-EC"/>
</dbReference>
<dbReference type="InterPro" id="IPR049163">
    <property type="entry name" value="Pif1-like_2B_dom"/>
</dbReference>
<keyword evidence="4 9" id="KW-0347">Helicase</keyword>
<dbReference type="STRING" id="1245528.M3JAN5"/>
<evidence type="ECO:0000256" key="3">
    <source>
        <dbReference type="ARBA" id="ARBA00022801"/>
    </source>
</evidence>
<dbReference type="InterPro" id="IPR027417">
    <property type="entry name" value="P-loop_NTPase"/>
</dbReference>
<keyword evidence="9" id="KW-0233">DNA recombination</keyword>
<dbReference type="eggNOG" id="KOG0987">
    <property type="taxonomic scope" value="Eukaryota"/>
</dbReference>
<keyword evidence="3 9" id="KW-0378">Hydrolase</keyword>
<accession>M3JAN5</accession>
<dbReference type="InterPro" id="IPR010285">
    <property type="entry name" value="DNA_helicase_pif1-like_DEAD"/>
</dbReference>
<evidence type="ECO:0000256" key="5">
    <source>
        <dbReference type="ARBA" id="ARBA00022840"/>
    </source>
</evidence>
<dbReference type="CDD" id="cd18037">
    <property type="entry name" value="DEXSc_Pif1_like"/>
    <property type="match status" value="1"/>
</dbReference>
<keyword evidence="5 9" id="KW-0067">ATP-binding</keyword>
<feature type="domain" description="AAA+ ATPase" evidence="10">
    <location>
        <begin position="160"/>
        <end position="458"/>
    </location>
</feature>
<gene>
    <name evidence="11" type="ORF">G210_0113</name>
</gene>
<dbReference type="EMBL" id="AOGT01000786">
    <property type="protein sequence ID" value="EMG49178.1"/>
    <property type="molecule type" value="Genomic_DNA"/>
</dbReference>
<dbReference type="Pfam" id="PF21530">
    <property type="entry name" value="Pif1_2B_dom"/>
    <property type="match status" value="1"/>
</dbReference>
<evidence type="ECO:0000313" key="12">
    <source>
        <dbReference type="Proteomes" id="UP000011777"/>
    </source>
</evidence>
<comment type="cofactor">
    <cofactor evidence="9">
        <name>Mg(2+)</name>
        <dbReference type="ChEBI" id="CHEBI:18420"/>
    </cofactor>
</comment>
<dbReference type="SUPFAM" id="SSF52540">
    <property type="entry name" value="P-loop containing nucleoside triphosphate hydrolases"/>
    <property type="match status" value="2"/>
</dbReference>
<dbReference type="GO" id="GO:0005524">
    <property type="term" value="F:ATP binding"/>
    <property type="evidence" value="ECO:0007669"/>
    <property type="project" value="UniProtKB-KW"/>
</dbReference>
<keyword evidence="8" id="KW-0413">Isomerase</keyword>
<dbReference type="InterPro" id="IPR003593">
    <property type="entry name" value="AAA+_ATPase"/>
</dbReference>